<feature type="domain" description="VOC" evidence="1">
    <location>
        <begin position="18"/>
        <end position="143"/>
    </location>
</feature>
<evidence type="ECO:0000313" key="3">
    <source>
        <dbReference type="Proteomes" id="UP000670475"/>
    </source>
</evidence>
<accession>A0A940MEG4</accession>
<dbReference type="EMBL" id="JAGIQL010000053">
    <property type="protein sequence ID" value="MBP0458846.1"/>
    <property type="molecule type" value="Genomic_DNA"/>
</dbReference>
<dbReference type="InterPro" id="IPR029068">
    <property type="entry name" value="Glyas_Bleomycin-R_OHBP_Dase"/>
</dbReference>
<dbReference type="InterPro" id="IPR051332">
    <property type="entry name" value="Fosfomycin_Res_Enzymes"/>
</dbReference>
<evidence type="ECO:0000313" key="2">
    <source>
        <dbReference type="EMBL" id="MBP0458846.1"/>
    </source>
</evidence>
<comment type="caution">
    <text evidence="2">The sequence shown here is derived from an EMBL/GenBank/DDBJ whole genome shotgun (WGS) entry which is preliminary data.</text>
</comment>
<keyword evidence="3" id="KW-1185">Reference proteome</keyword>
<evidence type="ECO:0000259" key="1">
    <source>
        <dbReference type="PROSITE" id="PS51819"/>
    </source>
</evidence>
<gene>
    <name evidence="2" type="ORF">JFN87_15260</name>
</gene>
<protein>
    <submittedName>
        <fullName evidence="2">VOC family protein</fullName>
    </submittedName>
</protein>
<sequence>MARLRRLGGPRRHVTHGALHHVELWVPDLTRAVDSFGWLLEALGYTVHQDWSGGRSWRLGPTYLVVEQSPALAADRHERCRPGLNHLAFHVEDATAVDKLTADAALHGWQLMFPERHPYAGGEEHYAAYLENDDGFEVELVAAQTHGGAG</sequence>
<dbReference type="Gene3D" id="3.10.180.10">
    <property type="entry name" value="2,3-Dihydroxybiphenyl 1,2-Dioxygenase, domain 1"/>
    <property type="match status" value="1"/>
</dbReference>
<organism evidence="2 3">
    <name type="scientific">Streptomyces montanisoli</name>
    <dbReference type="NCBI Taxonomy" id="2798581"/>
    <lineage>
        <taxon>Bacteria</taxon>
        <taxon>Bacillati</taxon>
        <taxon>Actinomycetota</taxon>
        <taxon>Actinomycetes</taxon>
        <taxon>Kitasatosporales</taxon>
        <taxon>Streptomycetaceae</taxon>
        <taxon>Streptomyces</taxon>
    </lineage>
</organism>
<dbReference type="InterPro" id="IPR037523">
    <property type="entry name" value="VOC_core"/>
</dbReference>
<dbReference type="PANTHER" id="PTHR36113:SF6">
    <property type="entry name" value="FOSFOMYCIN RESISTANCE PROTEIN FOSX"/>
    <property type="match status" value="1"/>
</dbReference>
<dbReference type="Pfam" id="PF13669">
    <property type="entry name" value="Glyoxalase_4"/>
    <property type="match status" value="1"/>
</dbReference>
<proteinExistence type="predicted"/>
<dbReference type="PROSITE" id="PS51819">
    <property type="entry name" value="VOC"/>
    <property type="match status" value="1"/>
</dbReference>
<reference evidence="2" key="1">
    <citation type="submission" date="2021-03" db="EMBL/GenBank/DDBJ databases">
        <title>Whole genome sequence of Streptomyces bomunensis MMS17-BM035.</title>
        <authorList>
            <person name="Lee J.H."/>
        </authorList>
    </citation>
    <scope>NUCLEOTIDE SEQUENCE</scope>
    <source>
        <strain evidence="2">MMS17-BM035</strain>
    </source>
</reference>
<name>A0A940MEG4_9ACTN</name>
<dbReference type="Proteomes" id="UP000670475">
    <property type="component" value="Unassembled WGS sequence"/>
</dbReference>
<dbReference type="AlphaFoldDB" id="A0A940MEG4"/>
<dbReference type="PANTHER" id="PTHR36113">
    <property type="entry name" value="LYASE, PUTATIVE-RELATED-RELATED"/>
    <property type="match status" value="1"/>
</dbReference>
<dbReference type="SUPFAM" id="SSF54593">
    <property type="entry name" value="Glyoxalase/Bleomycin resistance protein/Dihydroxybiphenyl dioxygenase"/>
    <property type="match status" value="1"/>
</dbReference>